<keyword evidence="11" id="KW-1185">Reference proteome</keyword>
<dbReference type="InterPro" id="IPR050236">
    <property type="entry name" value="Ser_Thr_kinase_AGC"/>
</dbReference>
<dbReference type="VEuPathDB" id="FungiDB:JI435_154920"/>
<dbReference type="PANTHER" id="PTHR24356:SF1">
    <property type="entry name" value="SERINE_THREONINE-PROTEIN KINASE GREATWALL"/>
    <property type="match status" value="1"/>
</dbReference>
<accession>A0A7U2NP57</accession>
<evidence type="ECO:0000259" key="9">
    <source>
        <dbReference type="PROSITE" id="PS50011"/>
    </source>
</evidence>
<feature type="domain" description="Protein kinase" evidence="9">
    <location>
        <begin position="1"/>
        <end position="213"/>
    </location>
</feature>
<dbReference type="SUPFAM" id="SSF56112">
    <property type="entry name" value="Protein kinase-like (PK-like)"/>
    <property type="match status" value="1"/>
</dbReference>
<dbReference type="RefSeq" id="XP_001805638.1">
    <property type="nucleotide sequence ID" value="XM_001805586.1"/>
</dbReference>
<dbReference type="EC" id="2.7.11.1" evidence="1"/>
<dbReference type="PROSITE" id="PS00108">
    <property type="entry name" value="PROTEIN_KINASE_ST"/>
    <property type="match status" value="1"/>
</dbReference>
<evidence type="ECO:0000256" key="8">
    <source>
        <dbReference type="ARBA" id="ARBA00048679"/>
    </source>
</evidence>
<dbReference type="OrthoDB" id="4062651at2759"/>
<reference evidence="11" key="1">
    <citation type="journal article" date="2021" name="BMC Genomics">
        <title>Chromosome-level genome assembly and manually-curated proteome of model necrotroph Parastagonospora nodorum Sn15 reveals a genome-wide trove of candidate effector homologs, and redundancy of virulence-related functions within an accessory chromosome.</title>
        <authorList>
            <person name="Bertazzoni S."/>
            <person name="Jones D.A.B."/>
            <person name="Phan H.T."/>
            <person name="Tan K.-C."/>
            <person name="Hane J.K."/>
        </authorList>
    </citation>
    <scope>NUCLEOTIDE SEQUENCE [LARGE SCALE GENOMIC DNA]</scope>
    <source>
        <strain evidence="11">SN15 / ATCC MYA-4574 / FGSC 10173)</strain>
    </source>
</reference>
<dbReference type="CDD" id="cd00180">
    <property type="entry name" value="PKc"/>
    <property type="match status" value="1"/>
</dbReference>
<dbReference type="Gene3D" id="1.10.510.10">
    <property type="entry name" value="Transferase(Phosphotransferase) domain 1"/>
    <property type="match status" value="1"/>
</dbReference>
<name>A0A7U2NP57_PHANO</name>
<dbReference type="SMART" id="SM00220">
    <property type="entry name" value="S_TKc"/>
    <property type="match status" value="1"/>
</dbReference>
<sequence length="213" mass="23686">MNKEQGVDFLQTQNCVLTEDSAAVTCENGGDAHFGNENQITFEKIRILGTGGSAQVEEYVAMIISPVAKCDLLKFMEEVAPTPDFLRLLRTFPGCLVTALEYLHHEGIRHKDIKPSNILVNGCNVLFTDFGISRDGDNTRATTSDNPRVFTLRYSAPEAAERSFPSNWWSVGCVFLEIFTIVRGEPLSKLCSFFQNNGTKMKAYCQNQKTISG</sequence>
<evidence type="ECO:0000256" key="7">
    <source>
        <dbReference type="ARBA" id="ARBA00047899"/>
    </source>
</evidence>
<gene>
    <name evidence="10" type="ORF">JI435_154920</name>
</gene>
<comment type="catalytic activity">
    <reaction evidence="8">
        <text>L-seryl-[protein] + ATP = O-phospho-L-seryl-[protein] + ADP + H(+)</text>
        <dbReference type="Rhea" id="RHEA:17989"/>
        <dbReference type="Rhea" id="RHEA-COMP:9863"/>
        <dbReference type="Rhea" id="RHEA-COMP:11604"/>
        <dbReference type="ChEBI" id="CHEBI:15378"/>
        <dbReference type="ChEBI" id="CHEBI:29999"/>
        <dbReference type="ChEBI" id="CHEBI:30616"/>
        <dbReference type="ChEBI" id="CHEBI:83421"/>
        <dbReference type="ChEBI" id="CHEBI:456216"/>
        <dbReference type="EC" id="2.7.11.1"/>
    </reaction>
</comment>
<evidence type="ECO:0000313" key="10">
    <source>
        <dbReference type="EMBL" id="QRD05431.1"/>
    </source>
</evidence>
<keyword evidence="2" id="KW-0723">Serine/threonine-protein kinase</keyword>
<dbReference type="InterPro" id="IPR008271">
    <property type="entry name" value="Ser/Thr_kinase_AS"/>
</dbReference>
<dbReference type="AlphaFoldDB" id="A0A7U2NP57"/>
<dbReference type="EMBL" id="CP069040">
    <property type="protein sequence ID" value="QRD05431.1"/>
    <property type="molecule type" value="Genomic_DNA"/>
</dbReference>
<dbReference type="KEGG" id="pno:SNOG_15492"/>
<dbReference type="GO" id="GO:0005524">
    <property type="term" value="F:ATP binding"/>
    <property type="evidence" value="ECO:0007669"/>
    <property type="project" value="UniProtKB-KW"/>
</dbReference>
<keyword evidence="6" id="KW-0067">ATP-binding</keyword>
<evidence type="ECO:0000256" key="6">
    <source>
        <dbReference type="ARBA" id="ARBA00022840"/>
    </source>
</evidence>
<dbReference type="InterPro" id="IPR011009">
    <property type="entry name" value="Kinase-like_dom_sf"/>
</dbReference>
<evidence type="ECO:0000256" key="1">
    <source>
        <dbReference type="ARBA" id="ARBA00012513"/>
    </source>
</evidence>
<keyword evidence="5" id="KW-0418">Kinase</keyword>
<organism evidence="10 11">
    <name type="scientific">Phaeosphaeria nodorum (strain SN15 / ATCC MYA-4574 / FGSC 10173)</name>
    <name type="common">Glume blotch fungus</name>
    <name type="synonym">Parastagonospora nodorum</name>
    <dbReference type="NCBI Taxonomy" id="321614"/>
    <lineage>
        <taxon>Eukaryota</taxon>
        <taxon>Fungi</taxon>
        <taxon>Dikarya</taxon>
        <taxon>Ascomycota</taxon>
        <taxon>Pezizomycotina</taxon>
        <taxon>Dothideomycetes</taxon>
        <taxon>Pleosporomycetidae</taxon>
        <taxon>Pleosporales</taxon>
        <taxon>Pleosporineae</taxon>
        <taxon>Phaeosphaeriaceae</taxon>
        <taxon>Parastagonospora</taxon>
    </lineage>
</organism>
<evidence type="ECO:0000256" key="5">
    <source>
        <dbReference type="ARBA" id="ARBA00022777"/>
    </source>
</evidence>
<dbReference type="PANTHER" id="PTHR24356">
    <property type="entry name" value="SERINE/THREONINE-PROTEIN KINASE"/>
    <property type="match status" value="1"/>
</dbReference>
<dbReference type="PROSITE" id="PS50011">
    <property type="entry name" value="PROTEIN_KINASE_DOM"/>
    <property type="match status" value="1"/>
</dbReference>
<protein>
    <recommendedName>
        <fullName evidence="1">non-specific serine/threonine protein kinase</fullName>
        <ecNumber evidence="1">2.7.11.1</ecNumber>
    </recommendedName>
</protein>
<evidence type="ECO:0000256" key="2">
    <source>
        <dbReference type="ARBA" id="ARBA00022527"/>
    </source>
</evidence>
<comment type="catalytic activity">
    <reaction evidence="7">
        <text>L-threonyl-[protein] + ATP = O-phospho-L-threonyl-[protein] + ADP + H(+)</text>
        <dbReference type="Rhea" id="RHEA:46608"/>
        <dbReference type="Rhea" id="RHEA-COMP:11060"/>
        <dbReference type="Rhea" id="RHEA-COMP:11605"/>
        <dbReference type="ChEBI" id="CHEBI:15378"/>
        <dbReference type="ChEBI" id="CHEBI:30013"/>
        <dbReference type="ChEBI" id="CHEBI:30616"/>
        <dbReference type="ChEBI" id="CHEBI:61977"/>
        <dbReference type="ChEBI" id="CHEBI:456216"/>
        <dbReference type="EC" id="2.7.11.1"/>
    </reaction>
</comment>
<proteinExistence type="predicted"/>
<dbReference type="GO" id="GO:0004674">
    <property type="term" value="F:protein serine/threonine kinase activity"/>
    <property type="evidence" value="ECO:0007669"/>
    <property type="project" value="UniProtKB-KW"/>
</dbReference>
<keyword evidence="4" id="KW-0547">Nucleotide-binding</keyword>
<keyword evidence="3" id="KW-0808">Transferase</keyword>
<evidence type="ECO:0000256" key="4">
    <source>
        <dbReference type="ARBA" id="ARBA00022741"/>
    </source>
</evidence>
<dbReference type="InterPro" id="IPR000719">
    <property type="entry name" value="Prot_kinase_dom"/>
</dbReference>
<evidence type="ECO:0000256" key="3">
    <source>
        <dbReference type="ARBA" id="ARBA00022679"/>
    </source>
</evidence>
<evidence type="ECO:0000313" key="11">
    <source>
        <dbReference type="Proteomes" id="UP000663193"/>
    </source>
</evidence>
<dbReference type="Pfam" id="PF00069">
    <property type="entry name" value="Pkinase"/>
    <property type="match status" value="1"/>
</dbReference>
<dbReference type="Proteomes" id="UP000663193">
    <property type="component" value="Chromosome 18"/>
</dbReference>